<feature type="site" description="Important for beta-aspartyl-AMP intermediate formation" evidence="10">
    <location>
        <position position="386"/>
    </location>
</feature>
<dbReference type="Pfam" id="PF13537">
    <property type="entry name" value="GATase_7"/>
    <property type="match status" value="1"/>
</dbReference>
<evidence type="ECO:0000256" key="5">
    <source>
        <dbReference type="ARBA" id="ARBA00022840"/>
    </source>
</evidence>
<dbReference type="GO" id="GO:0005829">
    <property type="term" value="C:cytosol"/>
    <property type="evidence" value="ECO:0007669"/>
    <property type="project" value="TreeGrafter"/>
</dbReference>
<evidence type="ECO:0000256" key="9">
    <source>
        <dbReference type="PIRSR" id="PIRSR001589-2"/>
    </source>
</evidence>
<evidence type="ECO:0000313" key="13">
    <source>
        <dbReference type="Proteomes" id="UP000306317"/>
    </source>
</evidence>
<accession>A0A4S3KKK0</accession>
<keyword evidence="8" id="KW-0028">Amino-acid biosynthesis</keyword>
<dbReference type="GO" id="GO:0004066">
    <property type="term" value="F:asparagine synthase (glutamine-hydrolyzing) activity"/>
    <property type="evidence" value="ECO:0007669"/>
    <property type="project" value="UniProtKB-EC"/>
</dbReference>
<keyword evidence="13" id="KW-1185">Reference proteome</keyword>
<proteinExistence type="inferred from homology"/>
<evidence type="ECO:0000256" key="2">
    <source>
        <dbReference type="ARBA" id="ARBA00005752"/>
    </source>
</evidence>
<dbReference type="RefSeq" id="WP_136257215.1">
    <property type="nucleotide sequence ID" value="NZ_MWIO01000010.1"/>
</dbReference>
<dbReference type="InterPro" id="IPR001962">
    <property type="entry name" value="Asn_synthase"/>
</dbReference>
<keyword evidence="4 9" id="KW-0547">Nucleotide-binding</keyword>
<dbReference type="NCBIfam" id="TIGR01536">
    <property type="entry name" value="asn_synth_AEB"/>
    <property type="match status" value="1"/>
</dbReference>
<feature type="binding site" evidence="9">
    <location>
        <position position="105"/>
    </location>
    <ligand>
        <name>L-glutamine</name>
        <dbReference type="ChEBI" id="CHEBI:58359"/>
    </ligand>
</feature>
<dbReference type="GO" id="GO:0006529">
    <property type="term" value="P:asparagine biosynthetic process"/>
    <property type="evidence" value="ECO:0007669"/>
    <property type="project" value="UniProtKB-KW"/>
</dbReference>
<comment type="similarity">
    <text evidence="2">Belongs to the asparagine synthetase family.</text>
</comment>
<dbReference type="Pfam" id="PF00733">
    <property type="entry name" value="Asn_synthase"/>
    <property type="match status" value="1"/>
</dbReference>
<evidence type="ECO:0000256" key="1">
    <source>
        <dbReference type="ARBA" id="ARBA00005187"/>
    </source>
</evidence>
<comment type="pathway">
    <text evidence="1">Amino-acid biosynthesis; L-asparagine biosynthesis; L-asparagine from L-aspartate (L-Gln route): step 1/1.</text>
</comment>
<feature type="active site" description="For GATase activity" evidence="8">
    <location>
        <position position="2"/>
    </location>
</feature>
<evidence type="ECO:0000256" key="8">
    <source>
        <dbReference type="PIRSR" id="PIRSR001589-1"/>
    </source>
</evidence>
<evidence type="ECO:0000313" key="12">
    <source>
        <dbReference type="EMBL" id="THD09276.1"/>
    </source>
</evidence>
<sequence>MCGIAGFWDASHAFSAEDGGAIVRRMTDALSHRGPDDDGHYQDAAAGVALGHRRLSVIDPTPGGHQPMASASGRYVIVFNGEVYNHHHLRRELAPLGATFRGHSDTEVMLAAVEQWGLEAAVKRFVGMFAFALWDRRERTLTLVRDRLGIKPLYYGWVGSLFVFGSELKALRRCPRFANPVDRDALCLLLRHNYIGAPHAIYRGIRKLPPGTWLRMDQGMAASRVDAATLATRVQTYWSAREVAQAGVADRLHLSDAAATDELEKLLLDAVGLRMEADVPLGAFLSGGVDSSLVVALMQAQSMRPVQTFSIGFHEKGYDEAGYARAVAEHLGTEHHELYVTARDALDVVPKLPSMFDEPFSDSSQIPTYLLSRLARGQVTVSLSGDGGDELFGGYERYFKARAIERGLDWMPAGLQRRFAHSLSHRPGFYESLLAGANRCVPARIRLRRPRSKISVLASMLDAGPQEQRYRLLMSHLRDPARVVLHAEEPPTELSHPVLGPQVREVFERMMYSDLVSYLPGDVLTKVDRASMAVSLEARVPLLDHRVAEFAWRVPMRQKVRGGEGKWLLRQVLYRHVPRALIDRPKKGFGVPMGEWLRGPLREWAEALLEPARLREEGYFEPEYVRAMFADHLAGRVHEGGRLWDVLMFQAWLRETRRPDARPREAVATACGTHAPAGF</sequence>
<dbReference type="InterPro" id="IPR029055">
    <property type="entry name" value="Ntn_hydrolases_N"/>
</dbReference>
<dbReference type="GO" id="GO:0005524">
    <property type="term" value="F:ATP binding"/>
    <property type="evidence" value="ECO:0007669"/>
    <property type="project" value="UniProtKB-KW"/>
</dbReference>
<feature type="domain" description="Glutamine amidotransferase type-2" evidence="11">
    <location>
        <begin position="2"/>
        <end position="219"/>
    </location>
</feature>
<dbReference type="Proteomes" id="UP000306317">
    <property type="component" value="Unassembled WGS sequence"/>
</dbReference>
<gene>
    <name evidence="12" type="ORF">B1991_02945</name>
</gene>
<keyword evidence="6 8" id="KW-0315">Glutamine amidotransferase</keyword>
<organism evidence="12 13">
    <name type="scientific">Rhodanobacter lindaniclasticus</name>
    <dbReference type="NCBI Taxonomy" id="75310"/>
    <lineage>
        <taxon>Bacteria</taxon>
        <taxon>Pseudomonadati</taxon>
        <taxon>Pseudomonadota</taxon>
        <taxon>Gammaproteobacteria</taxon>
        <taxon>Lysobacterales</taxon>
        <taxon>Rhodanobacteraceae</taxon>
        <taxon>Rhodanobacter</taxon>
    </lineage>
</organism>
<dbReference type="CDD" id="cd00712">
    <property type="entry name" value="AsnB"/>
    <property type="match status" value="1"/>
</dbReference>
<evidence type="ECO:0000256" key="6">
    <source>
        <dbReference type="ARBA" id="ARBA00022962"/>
    </source>
</evidence>
<dbReference type="PROSITE" id="PS51278">
    <property type="entry name" value="GATASE_TYPE_2"/>
    <property type="match status" value="1"/>
</dbReference>
<dbReference type="PIRSF" id="PIRSF001589">
    <property type="entry name" value="Asn_synthetase_glu-h"/>
    <property type="match status" value="1"/>
</dbReference>
<dbReference type="InterPro" id="IPR017932">
    <property type="entry name" value="GATase_2_dom"/>
</dbReference>
<evidence type="ECO:0000259" key="11">
    <source>
        <dbReference type="PROSITE" id="PS51278"/>
    </source>
</evidence>
<dbReference type="OrthoDB" id="9763290at2"/>
<comment type="caution">
    <text evidence="12">The sequence shown here is derived from an EMBL/GenBank/DDBJ whole genome shotgun (WGS) entry which is preliminary data.</text>
</comment>
<dbReference type="InterPro" id="IPR051786">
    <property type="entry name" value="ASN_synthetase/amidase"/>
</dbReference>
<dbReference type="PANTHER" id="PTHR43284">
    <property type="entry name" value="ASPARAGINE SYNTHETASE (GLUTAMINE-HYDROLYZING)"/>
    <property type="match status" value="1"/>
</dbReference>
<dbReference type="EC" id="6.3.5.4" evidence="3"/>
<protein>
    <recommendedName>
        <fullName evidence="3">asparagine synthase (glutamine-hydrolyzing)</fullName>
        <ecNumber evidence="3">6.3.5.4</ecNumber>
    </recommendedName>
</protein>
<dbReference type="CDD" id="cd01991">
    <property type="entry name" value="Asn_synthase_B_C"/>
    <property type="match status" value="1"/>
</dbReference>
<dbReference type="EMBL" id="MWIO01000010">
    <property type="protein sequence ID" value="THD09276.1"/>
    <property type="molecule type" value="Genomic_DNA"/>
</dbReference>
<reference evidence="12 13" key="1">
    <citation type="submission" date="2017-02" db="EMBL/GenBank/DDBJ databases">
        <title>Whole genome sequencing of Rhodanobacter lindaniclasticus DSM 17932.</title>
        <authorList>
            <person name="Kumar S."/>
            <person name="Patil P."/>
            <person name="Patil P.B."/>
        </authorList>
    </citation>
    <scope>NUCLEOTIDE SEQUENCE [LARGE SCALE GENOMIC DNA]</scope>
    <source>
        <strain evidence="12 13">DSM 17932</strain>
    </source>
</reference>
<dbReference type="Gene3D" id="3.60.20.10">
    <property type="entry name" value="Glutamine Phosphoribosylpyrophosphate, subunit 1, domain 1"/>
    <property type="match status" value="1"/>
</dbReference>
<evidence type="ECO:0000256" key="7">
    <source>
        <dbReference type="ARBA" id="ARBA00048741"/>
    </source>
</evidence>
<dbReference type="InterPro" id="IPR006426">
    <property type="entry name" value="Asn_synth_AEB"/>
</dbReference>
<dbReference type="PANTHER" id="PTHR43284:SF1">
    <property type="entry name" value="ASPARAGINE SYNTHETASE"/>
    <property type="match status" value="1"/>
</dbReference>
<dbReference type="Gene3D" id="3.40.50.620">
    <property type="entry name" value="HUPs"/>
    <property type="match status" value="1"/>
</dbReference>
<feature type="binding site" evidence="9">
    <location>
        <position position="311"/>
    </location>
    <ligand>
        <name>ATP</name>
        <dbReference type="ChEBI" id="CHEBI:30616"/>
    </ligand>
</feature>
<evidence type="ECO:0000256" key="3">
    <source>
        <dbReference type="ARBA" id="ARBA00012737"/>
    </source>
</evidence>
<dbReference type="InterPro" id="IPR033738">
    <property type="entry name" value="AsnB_N"/>
</dbReference>
<dbReference type="SUPFAM" id="SSF52402">
    <property type="entry name" value="Adenine nucleotide alpha hydrolases-like"/>
    <property type="match status" value="1"/>
</dbReference>
<dbReference type="InterPro" id="IPR014729">
    <property type="entry name" value="Rossmann-like_a/b/a_fold"/>
</dbReference>
<dbReference type="AlphaFoldDB" id="A0A4S3KKK0"/>
<keyword evidence="5 9" id="KW-0067">ATP-binding</keyword>
<name>A0A4S3KKK0_9GAMM</name>
<dbReference type="SUPFAM" id="SSF56235">
    <property type="entry name" value="N-terminal nucleophile aminohydrolases (Ntn hydrolases)"/>
    <property type="match status" value="1"/>
</dbReference>
<comment type="catalytic activity">
    <reaction evidence="7">
        <text>L-aspartate + L-glutamine + ATP + H2O = L-asparagine + L-glutamate + AMP + diphosphate + H(+)</text>
        <dbReference type="Rhea" id="RHEA:12228"/>
        <dbReference type="ChEBI" id="CHEBI:15377"/>
        <dbReference type="ChEBI" id="CHEBI:15378"/>
        <dbReference type="ChEBI" id="CHEBI:29985"/>
        <dbReference type="ChEBI" id="CHEBI:29991"/>
        <dbReference type="ChEBI" id="CHEBI:30616"/>
        <dbReference type="ChEBI" id="CHEBI:33019"/>
        <dbReference type="ChEBI" id="CHEBI:58048"/>
        <dbReference type="ChEBI" id="CHEBI:58359"/>
        <dbReference type="ChEBI" id="CHEBI:456215"/>
        <dbReference type="EC" id="6.3.5.4"/>
    </reaction>
</comment>
<evidence type="ECO:0000256" key="4">
    <source>
        <dbReference type="ARBA" id="ARBA00022741"/>
    </source>
</evidence>
<feature type="binding site" evidence="9">
    <location>
        <begin position="384"/>
        <end position="385"/>
    </location>
    <ligand>
        <name>ATP</name>
        <dbReference type="ChEBI" id="CHEBI:30616"/>
    </ligand>
</feature>
<keyword evidence="8" id="KW-0061">Asparagine biosynthesis</keyword>
<evidence type="ECO:0000256" key="10">
    <source>
        <dbReference type="PIRSR" id="PIRSR001589-3"/>
    </source>
</evidence>